<reference evidence="2 3" key="1">
    <citation type="submission" date="2019-01" db="EMBL/GenBank/DDBJ databases">
        <title>Coherence of Microcystis species and biogeography revealed through population genomics.</title>
        <authorList>
            <person name="Perez-Carrascal O.M."/>
            <person name="Terrat Y."/>
            <person name="Giani A."/>
            <person name="Fortin N."/>
            <person name="Tromas N."/>
            <person name="Shapiro B.J."/>
        </authorList>
    </citation>
    <scope>NUCLEOTIDE SEQUENCE [LARGE SCALE GENOMIC DNA]</scope>
    <source>
        <strain evidence="2">Mp_MB_F_20051200_S9</strain>
    </source>
</reference>
<name>A0A552QAL3_9CHRO</name>
<comment type="caution">
    <text evidence="2">The sequence shown here is derived from an EMBL/GenBank/DDBJ whole genome shotgun (WGS) entry which is preliminary data.</text>
</comment>
<organism evidence="2 3">
    <name type="scientific">Microcystis panniformis Mp_MB_F_20051200_S9</name>
    <dbReference type="NCBI Taxonomy" id="2486223"/>
    <lineage>
        <taxon>Bacteria</taxon>
        <taxon>Bacillati</taxon>
        <taxon>Cyanobacteriota</taxon>
        <taxon>Cyanophyceae</taxon>
        <taxon>Oscillatoriophycideae</taxon>
        <taxon>Chroococcales</taxon>
        <taxon>Microcystaceae</taxon>
        <taxon>Microcystis</taxon>
    </lineage>
</organism>
<dbReference type="EMBL" id="SFAC01000021">
    <property type="protein sequence ID" value="TRV66239.1"/>
    <property type="molecule type" value="Genomic_DNA"/>
</dbReference>
<evidence type="ECO:0000313" key="3">
    <source>
        <dbReference type="Proteomes" id="UP000317165"/>
    </source>
</evidence>
<protein>
    <submittedName>
        <fullName evidence="2">Uncharacterized protein</fullName>
    </submittedName>
</protein>
<evidence type="ECO:0000313" key="2">
    <source>
        <dbReference type="EMBL" id="TRV66239.1"/>
    </source>
</evidence>
<keyword evidence="1" id="KW-0812">Transmembrane</keyword>
<keyword evidence="1" id="KW-0472">Membrane</keyword>
<accession>A0A552QAL3</accession>
<evidence type="ECO:0000256" key="1">
    <source>
        <dbReference type="SAM" id="Phobius"/>
    </source>
</evidence>
<gene>
    <name evidence="2" type="ORF">EWV53_01265</name>
</gene>
<dbReference type="Proteomes" id="UP000317165">
    <property type="component" value="Unassembled WGS sequence"/>
</dbReference>
<proteinExistence type="predicted"/>
<sequence>FGKIGCNRRFFVFLDKNNYFFKKKLFYFFVGYFILWKSLKLPILSREQPHKSPLILKQLY</sequence>
<feature type="transmembrane region" description="Helical" evidence="1">
    <location>
        <begin position="25"/>
        <end position="44"/>
    </location>
</feature>
<feature type="non-terminal residue" evidence="2">
    <location>
        <position position="1"/>
    </location>
</feature>
<keyword evidence="1" id="KW-1133">Transmembrane helix</keyword>
<dbReference type="AlphaFoldDB" id="A0A552QAL3"/>